<gene>
    <name evidence="2" type="ORF">GUJ93_ZPchr0003g18417</name>
</gene>
<organism evidence="2 3">
    <name type="scientific">Zizania palustris</name>
    <name type="common">Northern wild rice</name>
    <dbReference type="NCBI Taxonomy" id="103762"/>
    <lineage>
        <taxon>Eukaryota</taxon>
        <taxon>Viridiplantae</taxon>
        <taxon>Streptophyta</taxon>
        <taxon>Embryophyta</taxon>
        <taxon>Tracheophyta</taxon>
        <taxon>Spermatophyta</taxon>
        <taxon>Magnoliopsida</taxon>
        <taxon>Liliopsida</taxon>
        <taxon>Poales</taxon>
        <taxon>Poaceae</taxon>
        <taxon>BOP clade</taxon>
        <taxon>Oryzoideae</taxon>
        <taxon>Oryzeae</taxon>
        <taxon>Zizaniinae</taxon>
        <taxon>Zizania</taxon>
    </lineage>
</organism>
<dbReference type="Proteomes" id="UP000729402">
    <property type="component" value="Unassembled WGS sequence"/>
</dbReference>
<keyword evidence="3" id="KW-1185">Reference proteome</keyword>
<dbReference type="EMBL" id="JAAALK010000286">
    <property type="protein sequence ID" value="KAG8062386.1"/>
    <property type="molecule type" value="Genomic_DNA"/>
</dbReference>
<reference evidence="2" key="1">
    <citation type="journal article" date="2021" name="bioRxiv">
        <title>Whole Genome Assembly and Annotation of Northern Wild Rice, Zizania palustris L., Supports a Whole Genome Duplication in the Zizania Genus.</title>
        <authorList>
            <person name="Haas M."/>
            <person name="Kono T."/>
            <person name="Macchietto M."/>
            <person name="Millas R."/>
            <person name="McGilp L."/>
            <person name="Shao M."/>
            <person name="Duquette J."/>
            <person name="Hirsch C.N."/>
            <person name="Kimball J."/>
        </authorList>
    </citation>
    <scope>NUCLEOTIDE SEQUENCE</scope>
    <source>
        <tissue evidence="2">Fresh leaf tissue</tissue>
    </source>
</reference>
<comment type="caution">
    <text evidence="2">The sequence shown here is derived from an EMBL/GenBank/DDBJ whole genome shotgun (WGS) entry which is preliminary data.</text>
</comment>
<accession>A0A8J5VJN7</accession>
<reference evidence="2" key="2">
    <citation type="submission" date="2021-02" db="EMBL/GenBank/DDBJ databases">
        <authorList>
            <person name="Kimball J.A."/>
            <person name="Haas M.W."/>
            <person name="Macchietto M."/>
            <person name="Kono T."/>
            <person name="Duquette J."/>
            <person name="Shao M."/>
        </authorList>
    </citation>
    <scope>NUCLEOTIDE SEQUENCE</scope>
    <source>
        <tissue evidence="2">Fresh leaf tissue</tissue>
    </source>
</reference>
<name>A0A8J5VJN7_ZIZPA</name>
<evidence type="ECO:0000256" key="1">
    <source>
        <dbReference type="SAM" id="MobiDB-lite"/>
    </source>
</evidence>
<feature type="compositionally biased region" description="Low complexity" evidence="1">
    <location>
        <begin position="57"/>
        <end position="70"/>
    </location>
</feature>
<protein>
    <submittedName>
        <fullName evidence="2">Uncharacterized protein</fullName>
    </submittedName>
</protein>
<dbReference type="AlphaFoldDB" id="A0A8J5VJN7"/>
<feature type="region of interest" description="Disordered" evidence="1">
    <location>
        <begin position="53"/>
        <end position="89"/>
    </location>
</feature>
<evidence type="ECO:0000313" key="2">
    <source>
        <dbReference type="EMBL" id="KAG8062386.1"/>
    </source>
</evidence>
<evidence type="ECO:0000313" key="3">
    <source>
        <dbReference type="Proteomes" id="UP000729402"/>
    </source>
</evidence>
<proteinExistence type="predicted"/>
<sequence length="104" mass="11197">MKVSCVDSLRSMAATPAGLLQVNPCSNRPKSITLIAVPSVAAMQPRRPVLKEMNRRSFSVSTTSAPSSAAMCRSGRKRSGSSQTLGLRPSPVRLRMTWLPLGTR</sequence>